<evidence type="ECO:0000313" key="2">
    <source>
        <dbReference type="Proteomes" id="UP001060085"/>
    </source>
</evidence>
<accession>A0ACC0BE83</accession>
<name>A0ACC0BE83_CATRO</name>
<sequence length="180" mass="19500">MIEKTLNYYKLQTGPSSSSYFEIGPYFSSPRKVPLFSFFSDSGAPSGDPQQKREWRGSKGRREAASWRAVAPTSKSGTDTAPVAAASSSRRAASGTVPQLDQAHWDGHLSLFQVVTPTRCVGDEEVMEVGSSGGQAMEEEEMGRIWRGDETGKGKAAFKIESTNIETLSHQPARPGILAQ</sequence>
<dbReference type="Proteomes" id="UP001060085">
    <property type="component" value="Linkage Group LG03"/>
</dbReference>
<proteinExistence type="predicted"/>
<protein>
    <submittedName>
        <fullName evidence="1">Uncharacterized protein</fullName>
    </submittedName>
</protein>
<evidence type="ECO:0000313" key="1">
    <source>
        <dbReference type="EMBL" id="KAI5670902.1"/>
    </source>
</evidence>
<gene>
    <name evidence="1" type="ORF">M9H77_11266</name>
</gene>
<keyword evidence="2" id="KW-1185">Reference proteome</keyword>
<comment type="caution">
    <text evidence="1">The sequence shown here is derived from an EMBL/GenBank/DDBJ whole genome shotgun (WGS) entry which is preliminary data.</text>
</comment>
<reference evidence="2" key="1">
    <citation type="journal article" date="2023" name="Nat. Plants">
        <title>Single-cell RNA sequencing provides a high-resolution roadmap for understanding the multicellular compartmentation of specialized metabolism.</title>
        <authorList>
            <person name="Sun S."/>
            <person name="Shen X."/>
            <person name="Li Y."/>
            <person name="Li Y."/>
            <person name="Wang S."/>
            <person name="Li R."/>
            <person name="Zhang H."/>
            <person name="Shen G."/>
            <person name="Guo B."/>
            <person name="Wei J."/>
            <person name="Xu J."/>
            <person name="St-Pierre B."/>
            <person name="Chen S."/>
            <person name="Sun C."/>
        </authorList>
    </citation>
    <scope>NUCLEOTIDE SEQUENCE [LARGE SCALE GENOMIC DNA]</scope>
</reference>
<dbReference type="EMBL" id="CM044703">
    <property type="protein sequence ID" value="KAI5670902.1"/>
    <property type="molecule type" value="Genomic_DNA"/>
</dbReference>
<organism evidence="1 2">
    <name type="scientific">Catharanthus roseus</name>
    <name type="common">Madagascar periwinkle</name>
    <name type="synonym">Vinca rosea</name>
    <dbReference type="NCBI Taxonomy" id="4058"/>
    <lineage>
        <taxon>Eukaryota</taxon>
        <taxon>Viridiplantae</taxon>
        <taxon>Streptophyta</taxon>
        <taxon>Embryophyta</taxon>
        <taxon>Tracheophyta</taxon>
        <taxon>Spermatophyta</taxon>
        <taxon>Magnoliopsida</taxon>
        <taxon>eudicotyledons</taxon>
        <taxon>Gunneridae</taxon>
        <taxon>Pentapetalae</taxon>
        <taxon>asterids</taxon>
        <taxon>lamiids</taxon>
        <taxon>Gentianales</taxon>
        <taxon>Apocynaceae</taxon>
        <taxon>Rauvolfioideae</taxon>
        <taxon>Vinceae</taxon>
        <taxon>Catharanthinae</taxon>
        <taxon>Catharanthus</taxon>
    </lineage>
</organism>